<dbReference type="CDD" id="cd16664">
    <property type="entry name" value="RING-Ubox_PUB"/>
    <property type="match status" value="1"/>
</dbReference>
<dbReference type="InterPro" id="IPR011989">
    <property type="entry name" value="ARM-like"/>
</dbReference>
<evidence type="ECO:0000259" key="6">
    <source>
        <dbReference type="PROSITE" id="PS51698"/>
    </source>
</evidence>
<dbReference type="Pfam" id="PF25598">
    <property type="entry name" value="ARM_PUB"/>
    <property type="match status" value="1"/>
</dbReference>
<evidence type="ECO:0000256" key="1">
    <source>
        <dbReference type="ARBA" id="ARBA00000900"/>
    </source>
</evidence>
<reference evidence="8" key="5">
    <citation type="journal article" date="2008" name="Nucleic Acids Res.">
        <title>The Rice Annotation Project Database (RAP-DB): 2008 update.</title>
        <authorList>
            <consortium name="The Rice Annotation Project (RAP)"/>
            <person name="Tanaka T."/>
            <person name="Antonio B.A."/>
            <person name="Kikuchi S."/>
            <person name="Matsumoto T."/>
            <person name="Nagamura Y."/>
            <person name="Numa H."/>
            <person name="Sakai H."/>
            <person name="Wu J."/>
            <person name="Itoh T."/>
            <person name="Sasaki T."/>
            <person name="Aono R."/>
            <person name="Fujii Y."/>
            <person name="Habara T."/>
            <person name="Harada E."/>
            <person name="Kanno M."/>
            <person name="Kawahara Y."/>
            <person name="Kawashima H."/>
            <person name="Kubooka H."/>
            <person name="Matsuya A."/>
            <person name="Nakaoka H."/>
            <person name="Saichi N."/>
            <person name="Sanbonmatsu R."/>
            <person name="Sato Y."/>
            <person name="Shinso Y."/>
            <person name="Suzuki M."/>
            <person name="Takeda J."/>
            <person name="Tanino M."/>
            <person name="Todokoro F."/>
            <person name="Yamaguchi K."/>
            <person name="Yamamoto N."/>
            <person name="Yamasaki C."/>
            <person name="Imanishi T."/>
            <person name="Okido T."/>
            <person name="Tada M."/>
            <person name="Ikeo K."/>
            <person name="Tateno Y."/>
            <person name="Gojobori T."/>
            <person name="Lin Y.C."/>
            <person name="Wei F.J."/>
            <person name="Hsing Y.I."/>
            <person name="Zhao Q."/>
            <person name="Han B."/>
            <person name="Kramer M.R."/>
            <person name="McCombie R.W."/>
            <person name="Lonsdale D."/>
            <person name="O'Donovan C.C."/>
            <person name="Whitfield E.J."/>
            <person name="Apweiler R."/>
            <person name="Koyanagi K.O."/>
            <person name="Khurana J.P."/>
            <person name="Raghuvanshi S."/>
            <person name="Singh N.K."/>
            <person name="Tyagi A.K."/>
            <person name="Haberer G."/>
            <person name="Fujisawa M."/>
            <person name="Hosokawa S."/>
            <person name="Ito Y."/>
            <person name="Ikawa H."/>
            <person name="Shibata M."/>
            <person name="Yamamoto M."/>
            <person name="Bruskiewich R.M."/>
            <person name="Hoen D.R."/>
            <person name="Bureau TE."/>
            <person name="Namiki N."/>
            <person name="Ohyanagi H."/>
            <person name="Sakai Y."/>
            <person name="Nobushima S."/>
            <person name="Sakata K."/>
            <person name="Barrero R.A."/>
            <person name="Sato Y."/>
            <person name="Souvorov A."/>
            <person name="Smith-White B."/>
            <person name="Tatusova T."/>
            <person name="An S."/>
            <person name="An G."/>
            <person name="OOta S."/>
            <person name="Fuks G."/>
            <person name="Messing J."/>
            <person name="Christie K.R."/>
            <person name="Lieberherr D."/>
            <person name="Kim H."/>
            <person name="Zuccolo A."/>
            <person name="Wing R.A."/>
            <person name="Nobuta K."/>
            <person name="Green P.J."/>
            <person name="Lu C."/>
            <person name="Meyers BC."/>
            <person name="Chaparro C."/>
            <person name="Piegu B."/>
            <person name="Panaud O."/>
            <person name="Echeverria M."/>
        </authorList>
    </citation>
    <scope>NUCLEOTIDE SEQUENCE</scope>
</reference>
<dbReference type="PANTHER" id="PTHR22849:SF162">
    <property type="entry name" value="U-BOX DOMAIN-CONTAINING PROTEIN"/>
    <property type="match status" value="1"/>
</dbReference>
<organism evidence="8 9">
    <name type="scientific">Oryza sativa subsp. japonica</name>
    <name type="common">Rice</name>
    <dbReference type="NCBI Taxonomy" id="39947"/>
    <lineage>
        <taxon>Eukaryota</taxon>
        <taxon>Viridiplantae</taxon>
        <taxon>Streptophyta</taxon>
        <taxon>Embryophyta</taxon>
        <taxon>Tracheophyta</taxon>
        <taxon>Spermatophyta</taxon>
        <taxon>Magnoliopsida</taxon>
        <taxon>Liliopsida</taxon>
        <taxon>Poales</taxon>
        <taxon>Poaceae</taxon>
        <taxon>BOP clade</taxon>
        <taxon>Oryzoideae</taxon>
        <taxon>Oryzeae</taxon>
        <taxon>Oryzinae</taxon>
        <taxon>Oryza</taxon>
        <taxon>Oryza sativa</taxon>
    </lineage>
</organism>
<evidence type="ECO:0000256" key="5">
    <source>
        <dbReference type="RuleBase" id="RU369093"/>
    </source>
</evidence>
<dbReference type="InterPro" id="IPR003613">
    <property type="entry name" value="Ubox_domain"/>
</dbReference>
<reference evidence="9" key="6">
    <citation type="journal article" date="2008" name="Nucleic Acids Res.">
        <title>The rice annotation project database (RAP-DB): 2008 update.</title>
        <authorList>
            <consortium name="The rice annotation project (RAP)"/>
        </authorList>
    </citation>
    <scope>GENOME REANNOTATION</scope>
    <source>
        <strain evidence="9">cv. Nipponbare</strain>
    </source>
</reference>
<reference evidence="8 9" key="2">
    <citation type="journal article" date="2005" name="Nature">
        <title>The map-based sequence of the rice genome.</title>
        <authorList>
            <consortium name="International rice genome sequencing project (IRGSP)"/>
            <person name="Matsumoto T."/>
            <person name="Wu J."/>
            <person name="Kanamori H."/>
            <person name="Katayose Y."/>
            <person name="Fujisawa M."/>
            <person name="Namiki N."/>
            <person name="Mizuno H."/>
            <person name="Yamamoto K."/>
            <person name="Antonio B.A."/>
            <person name="Baba T."/>
            <person name="Sakata K."/>
            <person name="Nagamura Y."/>
            <person name="Aoki H."/>
            <person name="Arikawa K."/>
            <person name="Arita K."/>
            <person name="Bito T."/>
            <person name="Chiden Y."/>
            <person name="Fujitsuka N."/>
            <person name="Fukunaka R."/>
            <person name="Hamada M."/>
            <person name="Harada C."/>
            <person name="Hayashi A."/>
            <person name="Hijishita S."/>
            <person name="Honda M."/>
            <person name="Hosokawa S."/>
            <person name="Ichikawa Y."/>
            <person name="Idonuma A."/>
            <person name="Iijima M."/>
            <person name="Ikeda M."/>
            <person name="Ikeno M."/>
            <person name="Ito K."/>
            <person name="Ito S."/>
            <person name="Ito T."/>
            <person name="Ito Y."/>
            <person name="Ito Y."/>
            <person name="Iwabuchi A."/>
            <person name="Kamiya K."/>
            <person name="Karasawa W."/>
            <person name="Kurita K."/>
            <person name="Katagiri S."/>
            <person name="Kikuta A."/>
            <person name="Kobayashi H."/>
            <person name="Kobayashi N."/>
            <person name="Machita K."/>
            <person name="Maehara T."/>
            <person name="Masukawa M."/>
            <person name="Mizubayashi T."/>
            <person name="Mukai Y."/>
            <person name="Nagasaki H."/>
            <person name="Nagata Y."/>
            <person name="Naito S."/>
            <person name="Nakashima M."/>
            <person name="Nakama Y."/>
            <person name="Nakamichi Y."/>
            <person name="Nakamura M."/>
            <person name="Meguro A."/>
            <person name="Negishi M."/>
            <person name="Ohta I."/>
            <person name="Ohta T."/>
            <person name="Okamoto M."/>
            <person name="Ono N."/>
            <person name="Saji S."/>
            <person name="Sakaguchi M."/>
            <person name="Sakai K."/>
            <person name="Shibata M."/>
            <person name="Shimokawa T."/>
            <person name="Song J."/>
            <person name="Takazaki Y."/>
            <person name="Terasawa K."/>
            <person name="Tsugane M."/>
            <person name="Tsuji K."/>
            <person name="Ueda S."/>
            <person name="Waki K."/>
            <person name="Yamagata H."/>
            <person name="Yamamoto M."/>
            <person name="Yamamoto S."/>
            <person name="Yamane H."/>
            <person name="Yoshiki S."/>
            <person name="Yoshihara R."/>
            <person name="Yukawa K."/>
            <person name="Zhong H."/>
            <person name="Yano M."/>
            <person name="Yuan Q."/>
            <person name="Ouyang S."/>
            <person name="Liu J."/>
            <person name="Jones K.M."/>
            <person name="Gansberger K."/>
            <person name="Moffat K."/>
            <person name="Hill J."/>
            <person name="Bera J."/>
            <person name="Fadrosh D."/>
            <person name="Jin S."/>
            <person name="Johri S."/>
            <person name="Kim M."/>
            <person name="Overton L."/>
            <person name="Reardon M."/>
            <person name="Tsitrin T."/>
            <person name="Vuong H."/>
            <person name="Weaver B."/>
            <person name="Ciecko A."/>
            <person name="Tallon L."/>
            <person name="Jackson J."/>
            <person name="Pai G."/>
            <person name="Aken S.V."/>
            <person name="Utterback T."/>
            <person name="Reidmuller S."/>
            <person name="Feldblyum T."/>
            <person name="Hsiao J."/>
            <person name="Zismann V."/>
            <person name="Iobst S."/>
            <person name="de Vazeille A.R."/>
            <person name="Buell C.R."/>
            <person name="Ying K."/>
            <person name="Li Y."/>
            <person name="Lu T."/>
            <person name="Huang Y."/>
            <person name="Zhao Q."/>
            <person name="Feng Q."/>
            <person name="Zhang L."/>
            <person name="Zhu J."/>
            <person name="Weng Q."/>
            <person name="Mu J."/>
            <person name="Lu Y."/>
            <person name="Fan D."/>
            <person name="Liu Y."/>
            <person name="Guan J."/>
            <person name="Zhang Y."/>
            <person name="Yu S."/>
            <person name="Liu X."/>
            <person name="Zhang Y."/>
            <person name="Hong G."/>
            <person name="Han B."/>
            <person name="Choisne N."/>
            <person name="Demange N."/>
            <person name="Orjeda G."/>
            <person name="Samain S."/>
            <person name="Cattolico L."/>
            <person name="Pelletier E."/>
            <person name="Couloux A."/>
            <person name="Segurens B."/>
            <person name="Wincker P."/>
            <person name="D'Hont A."/>
            <person name="Scarpelli C."/>
            <person name="Weissenbach J."/>
            <person name="Salanoubat M."/>
            <person name="Quetier F."/>
            <person name="Yu Y."/>
            <person name="Kim H.R."/>
            <person name="Rambo T."/>
            <person name="Currie J."/>
            <person name="Collura K."/>
            <person name="Luo M."/>
            <person name="Yang T."/>
            <person name="Ammiraju J.S.S."/>
            <person name="Engler F."/>
            <person name="Soderlund C."/>
            <person name="Wing R.A."/>
            <person name="Palmer L.E."/>
            <person name="de la Bastide M."/>
            <person name="Spiegel L."/>
            <person name="Nascimento L."/>
            <person name="Zutavern T."/>
            <person name="O'Shaughnessy A."/>
            <person name="Dike S."/>
            <person name="Dedhia N."/>
            <person name="Preston R."/>
            <person name="Balija V."/>
            <person name="McCombie W.R."/>
            <person name="Chow T."/>
            <person name="Chen H."/>
            <person name="Chung M."/>
            <person name="Chen C."/>
            <person name="Shaw J."/>
            <person name="Wu H."/>
            <person name="Hsiao K."/>
            <person name="Chao Y."/>
            <person name="Chu M."/>
            <person name="Cheng C."/>
            <person name="Hour A."/>
            <person name="Lee P."/>
            <person name="Lin S."/>
            <person name="Lin Y."/>
            <person name="Liou J."/>
            <person name="Liu S."/>
            <person name="Hsing Y."/>
            <person name="Raghuvanshi S."/>
            <person name="Mohanty A."/>
            <person name="Bharti A.K."/>
            <person name="Gaur A."/>
            <person name="Gupta V."/>
            <person name="Kumar D."/>
            <person name="Ravi V."/>
            <person name="Vij S."/>
            <person name="Kapur A."/>
            <person name="Khurana P."/>
            <person name="Khurana P."/>
            <person name="Khurana J.P."/>
            <person name="Tyagi A.K."/>
            <person name="Gaikwad K."/>
            <person name="Singh A."/>
            <person name="Dalal V."/>
            <person name="Srivastava S."/>
            <person name="Dixit A."/>
            <person name="Pal A.K."/>
            <person name="Ghazi I.A."/>
            <person name="Yadav M."/>
            <person name="Pandit A."/>
            <person name="Bhargava A."/>
            <person name="Sureshbabu K."/>
            <person name="Batra K."/>
            <person name="Sharma T.R."/>
            <person name="Mohapatra T."/>
            <person name="Singh N.K."/>
            <person name="Messing J."/>
            <person name="Nelson A.B."/>
            <person name="Fuks G."/>
            <person name="Kavchok S."/>
            <person name="Keizer G."/>
            <person name="Linton E."/>
            <person name="Llaca V."/>
            <person name="Song R."/>
            <person name="Tanyolac B."/>
            <person name="Young S."/>
            <person name="Ho-Il K."/>
            <person name="Hahn J.H."/>
            <person name="Sangsakoo G."/>
            <person name="Vanavichit A."/>
            <person name="de Mattos Luiz.A.T."/>
            <person name="Zimmer P.D."/>
            <person name="Malone G."/>
            <person name="Dellagostin O."/>
            <person name="de Oliveira A.C."/>
            <person name="Bevan M."/>
            <person name="Bancroft I."/>
            <person name="Minx P."/>
            <person name="Cordum H."/>
            <person name="Wilson R."/>
            <person name="Cheng Z."/>
            <person name="Jin W."/>
            <person name="Jiang J."/>
            <person name="Leong S.A."/>
            <person name="Iwama H."/>
            <person name="Gojobori T."/>
            <person name="Itoh T."/>
            <person name="Niimura Y."/>
            <person name="Fujii Y."/>
            <person name="Habara T."/>
            <person name="Sakai H."/>
            <person name="Sato Y."/>
            <person name="Wilson G."/>
            <person name="Kumar K."/>
            <person name="McCouch S."/>
            <person name="Juretic N."/>
            <person name="Hoen D."/>
            <person name="Wright S."/>
            <person name="Bruskiewich R."/>
            <person name="Bureau T."/>
            <person name="Miyao A."/>
            <person name="Hirochika H."/>
            <person name="Nishikawa T."/>
            <person name="Kadowaki K."/>
            <person name="Sugiura M."/>
            <person name="Burr B."/>
            <person name="Sasaki T."/>
        </authorList>
    </citation>
    <scope>NUCLEOTIDE SEQUENCE [LARGE SCALE GENOMIC DNA]</scope>
    <source>
        <strain evidence="9">cv. Nipponbare</strain>
    </source>
</reference>
<dbReference type="PROSITE" id="PS51698">
    <property type="entry name" value="U_BOX"/>
    <property type="match status" value="1"/>
</dbReference>
<evidence type="ECO:0000256" key="4">
    <source>
        <dbReference type="ARBA" id="ARBA00022786"/>
    </source>
</evidence>
<dbReference type="Gramene" id="Os02t0540700-00">
    <property type="protein sequence ID" value="Os02t0540700-00"/>
    <property type="gene ID" value="Os02g0540700"/>
</dbReference>
<protein>
    <recommendedName>
        <fullName evidence="5 6">U-box domain-containing protein</fullName>
        <ecNumber evidence="5">2.3.2.27</ecNumber>
    </recommendedName>
    <alternativeName>
        <fullName evidence="5">RING-type E3 ubiquitin transferase PUB</fullName>
    </alternativeName>
</protein>
<reference evidence="8" key="3">
    <citation type="journal article" date="2006" name="Nucleic Acids Res.">
        <title>The Rice Annotation Project Database (RAP-DB): hub for Oryza sativa ssp. japonica genome information.</title>
        <authorList>
            <person name="Ohyanagi H."/>
            <person name="Tanaka T."/>
            <person name="Sakai H."/>
            <person name="Shigemoto Y."/>
            <person name="Yamaguchi K."/>
            <person name="Habara T."/>
            <person name="Fujii Y."/>
            <person name="Antonio B.A."/>
            <person name="Nagamura Y."/>
            <person name="Imanishi T."/>
            <person name="Ikeo K."/>
            <person name="Itoh T."/>
            <person name="Gojobori T."/>
            <person name="Sasaki T."/>
        </authorList>
    </citation>
    <scope>NUCLEOTIDE SEQUENCE</scope>
</reference>
<dbReference type="SUPFAM" id="SSF48371">
    <property type="entry name" value="ARM repeat"/>
    <property type="match status" value="1"/>
</dbReference>
<dbReference type="Gene3D" id="3.30.40.10">
    <property type="entry name" value="Zinc/RING finger domain, C3HC4 (zinc finger)"/>
    <property type="match status" value="1"/>
</dbReference>
<dbReference type="EC" id="2.3.2.27" evidence="5"/>
<reference evidence="8" key="8">
    <citation type="submission" date="2012-08" db="EMBL/GenBank/DDBJ databases">
        <title>The Second Rice Annotation Project Meeting (RAP2).</title>
        <authorList>
            <consortium name="The Rice Annotation Project (RAP)"/>
        </authorList>
    </citation>
    <scope>NUCLEOTIDE SEQUENCE</scope>
</reference>
<dbReference type="SMR" id="Q0E0L2"/>
<dbReference type="GO" id="GO:0061630">
    <property type="term" value="F:ubiquitin protein ligase activity"/>
    <property type="evidence" value="ECO:0007669"/>
    <property type="project" value="UniProtKB-UniRule"/>
</dbReference>
<dbReference type="PANTHER" id="PTHR22849">
    <property type="entry name" value="WDSAM1 PROTEIN"/>
    <property type="match status" value="1"/>
</dbReference>
<proteinExistence type="predicted"/>
<dbReference type="EMBL" id="AP004847">
    <property type="protein sequence ID" value="BAD28063.1"/>
    <property type="molecule type" value="Genomic_DNA"/>
</dbReference>
<reference evidence="8" key="4">
    <citation type="journal article" date="2007" name="Genome Res.">
        <title>Curated Genome Annotation of Oryza sativa ssp. japonica and Comparative Genome Analysis with Arabidopsis thaliana.</title>
        <authorList>
            <consortium name="The Rice Annotation Project (RAP)"/>
            <person name="Itoh T."/>
            <person name="Tanaka T."/>
            <person name="Barrero R.A."/>
            <person name="Yamasaki C."/>
            <person name="Fujii Y."/>
            <person name="Hilton P.B."/>
            <person name="Antonio B.A."/>
            <person name="Aono H."/>
            <person name="Apweiler R."/>
            <person name="Bruskiewich R."/>
            <person name="Bureau T."/>
            <person name="Burr F."/>
            <person name="Costa de Oliveira A."/>
            <person name="Fuks G."/>
            <person name="Habara T."/>
            <person name="Haberer G."/>
            <person name="Han B."/>
            <person name="Harada E."/>
            <person name="Hiraki A.T."/>
            <person name="Hirochika H."/>
            <person name="Hoen D."/>
            <person name="Hokari H."/>
            <person name="Hosokawa S."/>
            <person name="Hsing Y."/>
            <person name="Ikawa H."/>
            <person name="Ikeo K."/>
            <person name="Imanishi T."/>
            <person name="Ito Y."/>
            <person name="Jaiswal P."/>
            <person name="Kanno M."/>
            <person name="Kawahara Y."/>
            <person name="Kawamura T."/>
            <person name="Kawashima H."/>
            <person name="Khurana J.P."/>
            <person name="Kikuchi S."/>
            <person name="Komatsu S."/>
            <person name="Koyanagi K.O."/>
            <person name="Kubooka H."/>
            <person name="Lieberherr D."/>
            <person name="Lin Y.C."/>
            <person name="Lonsdale D."/>
            <person name="Matsumoto T."/>
            <person name="Matsuya A."/>
            <person name="McCombie W.R."/>
            <person name="Messing J."/>
            <person name="Miyao A."/>
            <person name="Mulder N."/>
            <person name="Nagamura Y."/>
            <person name="Nam J."/>
            <person name="Namiki N."/>
            <person name="Numa H."/>
            <person name="Nurimoto S."/>
            <person name="O'donovan C."/>
            <person name="Ohyanagi H."/>
            <person name="Okido T."/>
            <person name="Oota S."/>
            <person name="Osato N."/>
            <person name="Palmer L.E."/>
            <person name="Quetier F."/>
            <person name="Raghuvanshi S."/>
            <person name="Saichi N."/>
            <person name="Sakai H."/>
            <person name="Sakai Y."/>
            <person name="Sakata K."/>
            <person name="Sakurai T."/>
            <person name="Sato F."/>
            <person name="Sato Y."/>
            <person name="Schoof H."/>
            <person name="Seki M."/>
            <person name="Shibata M."/>
            <person name="Shimizu Y."/>
            <person name="Shinozaki K."/>
            <person name="Shinso Y."/>
            <person name="Singh N.K."/>
            <person name="Smith-White B."/>
            <person name="Takeda J."/>
            <person name="Tanino M."/>
            <person name="Tatusova T."/>
            <person name="Thongjuea S."/>
            <person name="Todokoro F."/>
            <person name="Tsugane M."/>
            <person name="Tyagi A.K."/>
            <person name="Vanavichit A."/>
            <person name="Wang A."/>
            <person name="Wing R.A."/>
            <person name="Yamaguchi K."/>
            <person name="Yamamoto M."/>
            <person name="Yamamoto N."/>
            <person name="Yu Y."/>
            <person name="Zhang H."/>
            <person name="Zhao Q."/>
            <person name="Higo K."/>
            <person name="Burr B."/>
            <person name="Gojobori T."/>
            <person name="Sasaki T."/>
        </authorList>
    </citation>
    <scope>NUCLEOTIDE SEQUENCE</scope>
</reference>
<dbReference type="EMBL" id="AP008208">
    <property type="protein sequence ID" value="BAF08976.1"/>
    <property type="molecule type" value="Genomic_DNA"/>
</dbReference>
<reference evidence="7" key="1">
    <citation type="submission" date="2002-03" db="EMBL/GenBank/DDBJ databases">
        <title>Oryza sativa nipponbare(GA3) genomic DNA, chromosome 2, BAC clone:OJ1298_H07.</title>
        <authorList>
            <person name="Sasaki T."/>
            <person name="Matsumoto T."/>
            <person name="Yamamoto K."/>
        </authorList>
    </citation>
    <scope>NUCLEOTIDE SEQUENCE</scope>
</reference>
<comment type="pathway">
    <text evidence="2 5">Protein modification; protein ubiquitination.</text>
</comment>
<evidence type="ECO:0000313" key="7">
    <source>
        <dbReference type="EMBL" id="BAD28063.1"/>
    </source>
</evidence>
<keyword evidence="3 5" id="KW-0808">Transferase</keyword>
<dbReference type="OrthoDB" id="10064100at2759"/>
<dbReference type="KEGG" id="dosa:Os02g0540700"/>
<evidence type="ECO:0000256" key="2">
    <source>
        <dbReference type="ARBA" id="ARBA00004906"/>
    </source>
</evidence>
<dbReference type="SUPFAM" id="SSF57850">
    <property type="entry name" value="RING/U-box"/>
    <property type="match status" value="1"/>
</dbReference>
<feature type="domain" description="U-box" evidence="6">
    <location>
        <begin position="74"/>
        <end position="148"/>
    </location>
</feature>
<dbReference type="OMA" id="KDDLCIT"/>
<evidence type="ECO:0000313" key="8">
    <source>
        <dbReference type="EMBL" id="BAF08976.1"/>
    </source>
</evidence>
<dbReference type="GO" id="GO:0016567">
    <property type="term" value="P:protein ubiquitination"/>
    <property type="evidence" value="ECO:0007669"/>
    <property type="project" value="UniProtKB-UniRule"/>
</dbReference>
<sequence length="505" mass="52083">MDPSSSSSSSSPFSTPFHSISSTSTLRPQLAIAIVATPSVCGRNEIEQQPSMVRKEMGGGGGRLAAEYQGLEVKVPTFFRCPISLDVMRSPVSLCTGVTYDRASIQRWIDSGNTTCPATMLPLPSTDLVPNLTLRRLIALWASTAAPSSPAAPSAVGPTPAAAAAELLRRVAAPGVDPCPALRKLAAFLSDDDVDEFDKNALARAGGAAETVASVLRRRGKGDDDDGGVEAVEAAVRVLAVLATSDCIEEENRRRVAAALAAGGAAPSVAASLARVMRSGSGLEARVDAARLVESLLRDGARGATAPGVRAAVAESEELVAELIRLVGPTDEKGSLDAQAVDAGLSCLAAIVAATRRARAEMVRLGAVPAAVRVLATDHHGGSHAQALRVLEAAVGCAEGRAAVCEVAEAAIPAVVSRMMRCGGMGGAEAAVSVLWAVCHRYRDRRAVEAAAASEGGLTKLLLLMQSGCSPAARQMASELLKMFKVNAKSCLAGYDSKTTHIMPF</sequence>
<reference evidence="8" key="7">
    <citation type="submission" date="2012-08" db="EMBL/GenBank/DDBJ databases">
        <title>Oryza sativa nipponbare(GA3) genomic DNA, chromosome 2.</title>
        <authorList>
            <consortium name="IRGSP(International Rice Genome Sequencing Project)"/>
        </authorList>
    </citation>
    <scope>NUCLEOTIDE SEQUENCE</scope>
</reference>
<dbReference type="Pfam" id="PF04564">
    <property type="entry name" value="U-box"/>
    <property type="match status" value="1"/>
</dbReference>
<dbReference type="InterPro" id="IPR013083">
    <property type="entry name" value="Znf_RING/FYVE/PHD"/>
</dbReference>
<gene>
    <name evidence="8" type="ordered locus">Os02g0540700</name>
    <name evidence="7" type="ORF">OJ1298_H07.14</name>
</gene>
<evidence type="ECO:0000313" key="9">
    <source>
        <dbReference type="Proteomes" id="UP000000763"/>
    </source>
</evidence>
<comment type="function">
    <text evidence="5">Functions as an E3 ubiquitin ligase.</text>
</comment>
<dbReference type="GeneID" id="4329591"/>
<dbReference type="AlphaFoldDB" id="Q0E0L2"/>
<dbReference type="UniPathway" id="UPA00143"/>
<evidence type="ECO:0000256" key="3">
    <source>
        <dbReference type="ARBA" id="ARBA00022679"/>
    </source>
</evidence>
<name>Q0E0L2_ORYSJ</name>
<dbReference type="SMART" id="SM00504">
    <property type="entry name" value="Ubox"/>
    <property type="match status" value="1"/>
</dbReference>
<dbReference type="Proteomes" id="UP000000763">
    <property type="component" value="Chromosome 2"/>
</dbReference>
<dbReference type="InterPro" id="IPR045210">
    <property type="entry name" value="RING-Ubox_PUB"/>
</dbReference>
<dbReference type="InterPro" id="IPR016024">
    <property type="entry name" value="ARM-type_fold"/>
</dbReference>
<dbReference type="Gene3D" id="1.25.10.10">
    <property type="entry name" value="Leucine-rich Repeat Variant"/>
    <property type="match status" value="1"/>
</dbReference>
<keyword evidence="4 5" id="KW-0833">Ubl conjugation pathway</keyword>
<dbReference type="InterPro" id="IPR045185">
    <property type="entry name" value="PUB22/23/24-like"/>
</dbReference>
<comment type="catalytic activity">
    <reaction evidence="1 5">
        <text>S-ubiquitinyl-[E2 ubiquitin-conjugating enzyme]-L-cysteine + [acceptor protein]-L-lysine = [E2 ubiquitin-conjugating enzyme]-L-cysteine + N(6)-ubiquitinyl-[acceptor protein]-L-lysine.</text>
        <dbReference type="EC" id="2.3.2.27"/>
    </reaction>
</comment>
<accession>Q0E0L2</accession>
<dbReference type="FunFam" id="3.30.40.10:FF:000442">
    <property type="entry name" value="RING-type E3 ubiquitin transferase"/>
    <property type="match status" value="1"/>
</dbReference>
<dbReference type="InterPro" id="IPR058678">
    <property type="entry name" value="ARM_PUB"/>
</dbReference>
<dbReference type="KEGG" id="osa:4329591"/>